<dbReference type="NCBIfam" id="TIGR00487">
    <property type="entry name" value="IF-2"/>
    <property type="match status" value="1"/>
</dbReference>
<dbReference type="InterPro" id="IPR036925">
    <property type="entry name" value="TIF_IF2_dom3_sf"/>
</dbReference>
<dbReference type="InterPro" id="IPR000178">
    <property type="entry name" value="TF_IF2_bacterial-like"/>
</dbReference>
<dbReference type="InterPro" id="IPR009000">
    <property type="entry name" value="Transl_B-barrel_sf"/>
</dbReference>
<evidence type="ECO:0000256" key="3">
    <source>
        <dbReference type="ARBA" id="ARBA00022540"/>
    </source>
</evidence>
<dbReference type="InterPro" id="IPR000795">
    <property type="entry name" value="T_Tr_GTP-bd_dom"/>
</dbReference>
<evidence type="ECO:0000256" key="6">
    <source>
        <dbReference type="ARBA" id="ARBA00023134"/>
    </source>
</evidence>
<dbReference type="Pfam" id="PF04760">
    <property type="entry name" value="IF2_N"/>
    <property type="match status" value="2"/>
</dbReference>
<dbReference type="PANTHER" id="PTHR43381:SF5">
    <property type="entry name" value="TR-TYPE G DOMAIN-CONTAINING PROTEIN"/>
    <property type="match status" value="1"/>
</dbReference>
<dbReference type="GO" id="GO:0003924">
    <property type="term" value="F:GTPase activity"/>
    <property type="evidence" value="ECO:0007669"/>
    <property type="project" value="UniProtKB-UniRule"/>
</dbReference>
<dbReference type="InterPro" id="IPR005225">
    <property type="entry name" value="Small_GTP-bd"/>
</dbReference>
<keyword evidence="6 8" id="KW-0342">GTP-binding</keyword>
<feature type="binding site" evidence="8">
    <location>
        <begin position="194"/>
        <end position="201"/>
    </location>
    <ligand>
        <name>GTP</name>
        <dbReference type="ChEBI" id="CHEBI:37565"/>
    </ligand>
</feature>
<dbReference type="Gene3D" id="3.40.50.300">
    <property type="entry name" value="P-loop containing nucleotide triphosphate hydrolases"/>
    <property type="match status" value="1"/>
</dbReference>
<dbReference type="CDD" id="cd01887">
    <property type="entry name" value="IF2_eIF5B"/>
    <property type="match status" value="1"/>
</dbReference>
<gene>
    <name evidence="8" type="primary">infB</name>
    <name evidence="11" type="ORF">TDSAC_0575</name>
</gene>
<keyword evidence="8" id="KW-0963">Cytoplasm</keyword>
<dbReference type="HAMAP" id="MF_00100_B">
    <property type="entry name" value="IF_2_B"/>
    <property type="match status" value="1"/>
</dbReference>
<dbReference type="NCBIfam" id="TIGR00231">
    <property type="entry name" value="small_GTP"/>
    <property type="match status" value="1"/>
</dbReference>
<dbReference type="CDD" id="cd03702">
    <property type="entry name" value="IF2_mtIF2_II"/>
    <property type="match status" value="1"/>
</dbReference>
<evidence type="ECO:0000256" key="2">
    <source>
        <dbReference type="ARBA" id="ARBA00020675"/>
    </source>
</evidence>
<feature type="binding site" evidence="8">
    <location>
        <begin position="294"/>
        <end position="297"/>
    </location>
    <ligand>
        <name>GTP</name>
        <dbReference type="ChEBI" id="CHEBI:37565"/>
    </ligand>
</feature>
<evidence type="ECO:0000256" key="1">
    <source>
        <dbReference type="ARBA" id="ARBA00007733"/>
    </source>
</evidence>
<dbReference type="AlphaFoldDB" id="A0A2R4VZI0"/>
<dbReference type="InterPro" id="IPR053905">
    <property type="entry name" value="EF-G-like_DII"/>
</dbReference>
<evidence type="ECO:0000256" key="7">
    <source>
        <dbReference type="ARBA" id="ARBA00025162"/>
    </source>
</evidence>
<reference evidence="11 12" key="1">
    <citation type="submission" date="2017-04" db="EMBL/GenBank/DDBJ databases">
        <title>Genomic insights into metabolism of Thermodesulfobium acidiphilum.</title>
        <authorList>
            <person name="Toshchakov S.V."/>
            <person name="Frolov E.N."/>
            <person name="Kublanov I.V."/>
            <person name="Samarov N.I."/>
            <person name="Novikov A."/>
            <person name="Lebedinsky A.V."/>
            <person name="Bonch-Osmolovskaya E.A."/>
            <person name="Chernyh N.A."/>
        </authorList>
    </citation>
    <scope>NUCLEOTIDE SEQUENCE [LARGE SCALE GENOMIC DNA]</scope>
    <source>
        <strain evidence="11 12">3127-1</strain>
    </source>
</reference>
<dbReference type="Proteomes" id="UP000244792">
    <property type="component" value="Chromosome"/>
</dbReference>
<dbReference type="EMBL" id="CP020921">
    <property type="protein sequence ID" value="AWB09949.1"/>
    <property type="molecule type" value="Genomic_DNA"/>
</dbReference>
<comment type="similarity">
    <text evidence="1 8 9">Belongs to the TRAFAC class translation factor GTPase superfamily. Classic translation factor GTPase family. IF-2 subfamily.</text>
</comment>
<keyword evidence="4 8" id="KW-0547">Nucleotide-binding</keyword>
<evidence type="ECO:0000256" key="9">
    <source>
        <dbReference type="RuleBase" id="RU000644"/>
    </source>
</evidence>
<organism evidence="11 12">
    <name type="scientific">Thermodesulfobium acidiphilum</name>
    <dbReference type="NCBI Taxonomy" id="1794699"/>
    <lineage>
        <taxon>Bacteria</taxon>
        <taxon>Pseudomonadati</taxon>
        <taxon>Thermodesulfobiota</taxon>
        <taxon>Thermodesulfobiia</taxon>
        <taxon>Thermodesulfobiales</taxon>
        <taxon>Thermodesulfobiaceae</taxon>
        <taxon>Thermodesulfobium</taxon>
    </lineage>
</organism>
<dbReference type="Gene3D" id="3.40.50.10050">
    <property type="entry name" value="Translation initiation factor IF- 2, domain 3"/>
    <property type="match status" value="1"/>
</dbReference>
<keyword evidence="12" id="KW-1185">Reference proteome</keyword>
<dbReference type="FunFam" id="2.40.30.10:FF:000008">
    <property type="entry name" value="Translation initiation factor IF-2"/>
    <property type="match status" value="1"/>
</dbReference>
<dbReference type="GO" id="GO:0005829">
    <property type="term" value="C:cytosol"/>
    <property type="evidence" value="ECO:0007669"/>
    <property type="project" value="TreeGrafter"/>
</dbReference>
<evidence type="ECO:0000256" key="4">
    <source>
        <dbReference type="ARBA" id="ARBA00022741"/>
    </source>
</evidence>
<sequence>MKRIYELARELGVSSKKVMEILSGLGVTVKSSLSSVAEEEEFMVRSTIEAEDKVEATKETEKVEVDRKILQKEDMTKVVVAEQPEVAVQEKESQISEEPKVEEKKILYISDGMTPREIAQKINVKESEVIKKLIKLKTLATINQALNISLIERVVSEFGYEPKLKEEESLTFEESEIENEADLKPRPPIVTVMGHVDHGKTTLLDKIQKTKIASKEFRGITQKIGAYQVEISGKKITFIDTPGHEAFTAMRARGANVTDIVILVVAADDGVKPQTIEAIQHAKAAGVQIMVAINKIDKPGAQPEKIMQQLTEYGLIPEEWGGKTIFVKVSAKTGEGIDELLEMTLLLAELMEYKANPKTLARGLVLEAKLDKNRGPVATILVQKGTLKVGDFVCVGAASGRIRALINDRGKRLKEAGPSTPVEILGINMVPEAGDNLIAVKSDKEAKLMAEKMLNKKKELQMQRMKKPTLSCFVQGTNLSEVKELRLILKADSQGSLEAILTSLAKIKEENVTINILSSGTGGISESDVMLASASQAIIIGFNVRPSNTALKLASEEGIDIRTYRVIYDLIEDISKAVKGLLPPKYEETILGRAEVRQTFKVPKIGLVAGCYVVDGKVTRDAKVRVLRDNVIIHEGELSSLKRFKDDVKEVNQGYECGISIKDFHDIKENDIFEIYKLVEVAC</sequence>
<accession>A0A2R4VZI0</accession>
<dbReference type="SUPFAM" id="SSF52540">
    <property type="entry name" value="P-loop containing nucleoside triphosphate hydrolases"/>
    <property type="match status" value="1"/>
</dbReference>
<dbReference type="GO" id="GO:0005525">
    <property type="term" value="F:GTP binding"/>
    <property type="evidence" value="ECO:0007669"/>
    <property type="project" value="UniProtKB-KW"/>
</dbReference>
<dbReference type="SUPFAM" id="SSF50447">
    <property type="entry name" value="Translation proteins"/>
    <property type="match status" value="2"/>
</dbReference>
<dbReference type="InterPro" id="IPR015760">
    <property type="entry name" value="TIF_IF2"/>
</dbReference>
<dbReference type="KEGG" id="taci:TDSAC_0575"/>
<dbReference type="Gene3D" id="1.10.10.2480">
    <property type="match status" value="1"/>
</dbReference>
<dbReference type="InterPro" id="IPR023115">
    <property type="entry name" value="TIF_IF2_dom3"/>
</dbReference>
<evidence type="ECO:0000256" key="8">
    <source>
        <dbReference type="HAMAP-Rule" id="MF_00100"/>
    </source>
</evidence>
<dbReference type="Pfam" id="PF00009">
    <property type="entry name" value="GTP_EFTU"/>
    <property type="match status" value="1"/>
</dbReference>
<comment type="subcellular location">
    <subcellularLocation>
        <location evidence="8">Cytoplasm</location>
    </subcellularLocation>
</comment>
<dbReference type="PANTHER" id="PTHR43381">
    <property type="entry name" value="TRANSLATION INITIATION FACTOR IF-2-RELATED"/>
    <property type="match status" value="1"/>
</dbReference>
<protein>
    <recommendedName>
        <fullName evidence="2 8">Translation initiation factor IF-2</fullName>
    </recommendedName>
</protein>
<evidence type="ECO:0000313" key="11">
    <source>
        <dbReference type="EMBL" id="AWB09949.1"/>
    </source>
</evidence>
<dbReference type="CDD" id="cd03692">
    <property type="entry name" value="mtIF2_IVc"/>
    <property type="match status" value="1"/>
</dbReference>
<dbReference type="Gene3D" id="2.40.30.10">
    <property type="entry name" value="Translation factors"/>
    <property type="match status" value="2"/>
</dbReference>
<proteinExistence type="inferred from homology"/>
<dbReference type="OrthoDB" id="9811804at2"/>
<dbReference type="FunFam" id="3.40.50.300:FF:000019">
    <property type="entry name" value="Translation initiation factor IF-2"/>
    <property type="match status" value="1"/>
</dbReference>
<dbReference type="Pfam" id="PF11987">
    <property type="entry name" value="IF-2"/>
    <property type="match status" value="1"/>
</dbReference>
<feature type="domain" description="Tr-type G" evidence="10">
    <location>
        <begin position="185"/>
        <end position="358"/>
    </location>
</feature>
<dbReference type="PROSITE" id="PS51722">
    <property type="entry name" value="G_TR_2"/>
    <property type="match status" value="1"/>
</dbReference>
<feature type="binding site" evidence="8">
    <location>
        <begin position="240"/>
        <end position="244"/>
    </location>
    <ligand>
        <name>GTP</name>
        <dbReference type="ChEBI" id="CHEBI:37565"/>
    </ligand>
</feature>
<dbReference type="InterPro" id="IPR044145">
    <property type="entry name" value="IF2_II"/>
</dbReference>
<name>A0A2R4VZI0_THEAF</name>
<dbReference type="RefSeq" id="WP_108308782.1">
    <property type="nucleotide sequence ID" value="NZ_CP020921.1"/>
</dbReference>
<keyword evidence="3 8" id="KW-0396">Initiation factor</keyword>
<dbReference type="SUPFAM" id="SSF52156">
    <property type="entry name" value="Initiation factor IF2/eIF5b, domain 3"/>
    <property type="match status" value="1"/>
</dbReference>
<dbReference type="GO" id="GO:0003743">
    <property type="term" value="F:translation initiation factor activity"/>
    <property type="evidence" value="ECO:0007669"/>
    <property type="project" value="UniProtKB-UniRule"/>
</dbReference>
<dbReference type="FunFam" id="2.40.30.10:FF:000054">
    <property type="entry name" value="Translation initiation factor IF-2"/>
    <property type="match status" value="1"/>
</dbReference>
<dbReference type="InterPro" id="IPR027417">
    <property type="entry name" value="P-loop_NTPase"/>
</dbReference>
<evidence type="ECO:0000313" key="12">
    <source>
        <dbReference type="Proteomes" id="UP000244792"/>
    </source>
</evidence>
<evidence type="ECO:0000256" key="5">
    <source>
        <dbReference type="ARBA" id="ARBA00022917"/>
    </source>
</evidence>
<dbReference type="FunFam" id="3.40.50.10050:FF:000001">
    <property type="entry name" value="Translation initiation factor IF-2"/>
    <property type="match status" value="1"/>
</dbReference>
<dbReference type="Pfam" id="PF22042">
    <property type="entry name" value="EF-G_D2"/>
    <property type="match status" value="1"/>
</dbReference>
<comment type="function">
    <text evidence="7 8 9">One of the essential components for the initiation of protein synthesis. Protects formylmethionyl-tRNA from spontaneous hydrolysis and promotes its binding to the 30S ribosomal subunits. Also involved in the hydrolysis of GTP during the formation of the 70S ribosomal complex.</text>
</comment>
<dbReference type="InterPro" id="IPR006847">
    <property type="entry name" value="IF2_N"/>
</dbReference>
<dbReference type="PROSITE" id="PS01176">
    <property type="entry name" value="IF2"/>
    <property type="match status" value="1"/>
</dbReference>
<keyword evidence="5 8" id="KW-0648">Protein biosynthesis</keyword>
<feature type="region of interest" description="G-domain" evidence="8">
    <location>
        <begin position="188"/>
        <end position="336"/>
    </location>
</feature>
<evidence type="ECO:0000259" key="10">
    <source>
        <dbReference type="PROSITE" id="PS51722"/>
    </source>
</evidence>